<dbReference type="VEuPathDB" id="FungiDB:C4_04830W_A"/>
<evidence type="ECO:0000256" key="7">
    <source>
        <dbReference type="ARBA" id="ARBA00022884"/>
    </source>
</evidence>
<dbReference type="OrthoDB" id="2392202at2759"/>
<gene>
    <name evidence="12 13" type="primary">DCR1</name>
    <name evidence="13" type="ordered locus">CAALFM_C404830WA</name>
    <name evidence="12" type="ordered locus">orf19.11277</name>
</gene>
<dbReference type="GO" id="GO:0004525">
    <property type="term" value="F:ribonuclease III activity"/>
    <property type="evidence" value="ECO:0000318"/>
    <property type="project" value="GO_Central"/>
</dbReference>
<dbReference type="HAMAP" id="MF_00104">
    <property type="entry name" value="RNase_III"/>
    <property type="match status" value="1"/>
</dbReference>
<organism evidence="13 14">
    <name type="scientific">Candida albicans (strain SC5314 / ATCC MYA-2876)</name>
    <name type="common">Yeast</name>
    <dbReference type="NCBI Taxonomy" id="237561"/>
    <lineage>
        <taxon>Eukaryota</taxon>
        <taxon>Fungi</taxon>
        <taxon>Dikarya</taxon>
        <taxon>Ascomycota</taxon>
        <taxon>Saccharomycotina</taxon>
        <taxon>Pichiomycetes</taxon>
        <taxon>Debaryomycetaceae</taxon>
        <taxon>Candida/Lodderomyces clade</taxon>
        <taxon>Candida</taxon>
    </lineage>
</organism>
<feature type="compositionally biased region" description="Polar residues" evidence="9">
    <location>
        <begin position="33"/>
        <end position="45"/>
    </location>
</feature>
<dbReference type="eggNOG" id="KOG1817">
    <property type="taxonomic scope" value="Eukaryota"/>
</dbReference>
<dbReference type="Gene3D" id="1.10.1520.10">
    <property type="entry name" value="Ribonuclease III domain"/>
    <property type="match status" value="1"/>
</dbReference>
<dbReference type="Pfam" id="PF18497">
    <property type="entry name" value="RNase_3_N"/>
    <property type="match status" value="1"/>
</dbReference>
<evidence type="ECO:0000313" key="12">
    <source>
        <dbReference type="CGD" id="CAL0000189883"/>
    </source>
</evidence>
<keyword evidence="6" id="KW-0378">Hydrolase</keyword>
<dbReference type="PROSITE" id="PS50142">
    <property type="entry name" value="RNASE_3_2"/>
    <property type="match status" value="1"/>
</dbReference>
<dbReference type="GO" id="GO:0003725">
    <property type="term" value="F:double-stranded RNA binding"/>
    <property type="evidence" value="ECO:0007669"/>
    <property type="project" value="InterPro"/>
</dbReference>
<dbReference type="PANTHER" id="PTHR11207">
    <property type="entry name" value="RIBONUCLEASE III"/>
    <property type="match status" value="1"/>
</dbReference>
<feature type="domain" description="DRBM" evidence="10">
    <location>
        <begin position="397"/>
        <end position="464"/>
    </location>
</feature>
<dbReference type="CDD" id="cd00593">
    <property type="entry name" value="RIBOc"/>
    <property type="match status" value="1"/>
</dbReference>
<evidence type="ECO:0000259" key="11">
    <source>
        <dbReference type="PROSITE" id="PS50142"/>
    </source>
</evidence>
<evidence type="ECO:0000313" key="13">
    <source>
        <dbReference type="EMBL" id="AOW29226.1"/>
    </source>
</evidence>
<dbReference type="Pfam" id="PF00035">
    <property type="entry name" value="dsrm"/>
    <property type="match status" value="2"/>
</dbReference>
<dbReference type="RefSeq" id="XP_717201.1">
    <property type="nucleotide sequence ID" value="XM_712108.1"/>
</dbReference>
<dbReference type="GO" id="GO:0005634">
    <property type="term" value="C:nucleus"/>
    <property type="evidence" value="ECO:0000318"/>
    <property type="project" value="GO_Central"/>
</dbReference>
<proteinExistence type="inferred from homology"/>
<dbReference type="CGD" id="CAL0000189883">
    <property type="gene designation" value="DCR1"/>
</dbReference>
<evidence type="ECO:0000256" key="5">
    <source>
        <dbReference type="ARBA" id="ARBA00022759"/>
    </source>
</evidence>
<comment type="catalytic activity">
    <reaction evidence="1">
        <text>Endonucleolytic cleavage to 5'-phosphomonoester.</text>
        <dbReference type="EC" id="3.1.26.3"/>
    </reaction>
</comment>
<dbReference type="GO" id="GO:0035196">
    <property type="term" value="P:miRNA processing"/>
    <property type="evidence" value="ECO:0000304"/>
    <property type="project" value="CGD"/>
</dbReference>
<dbReference type="AlphaFoldDB" id="A0A1D8PM62"/>
<dbReference type="InterPro" id="IPR011907">
    <property type="entry name" value="RNase_III"/>
</dbReference>
<dbReference type="Proteomes" id="UP000000559">
    <property type="component" value="Chromosome 4"/>
</dbReference>
<feature type="domain" description="RNase III" evidence="11">
    <location>
        <begin position="242"/>
        <end position="364"/>
    </location>
</feature>
<protein>
    <recommendedName>
        <fullName evidence="3">ribonuclease III</fullName>
        <ecNumber evidence="3">3.1.26.3</ecNumber>
    </recommendedName>
</protein>
<dbReference type="InterPro" id="IPR040540">
    <property type="entry name" value="RNase_3_N"/>
</dbReference>
<feature type="compositionally biased region" description="Low complexity" evidence="9">
    <location>
        <begin position="50"/>
        <end position="66"/>
    </location>
</feature>
<dbReference type="GO" id="GO:0005654">
    <property type="term" value="C:nucleoplasm"/>
    <property type="evidence" value="ECO:0000318"/>
    <property type="project" value="GO_Central"/>
</dbReference>
<dbReference type="GO" id="GO:0006369">
    <property type="term" value="P:termination of RNA polymerase II transcription"/>
    <property type="evidence" value="ECO:0000318"/>
    <property type="project" value="GO_Central"/>
</dbReference>
<dbReference type="EC" id="3.1.26.3" evidence="3"/>
<dbReference type="STRING" id="237561.A0A1D8PM62"/>
<feature type="region of interest" description="Disordered" evidence="9">
    <location>
        <begin position="492"/>
        <end position="516"/>
    </location>
</feature>
<feature type="compositionally biased region" description="Basic and acidic residues" evidence="9">
    <location>
        <begin position="492"/>
        <end position="502"/>
    </location>
</feature>
<dbReference type="GeneID" id="3641164"/>
<dbReference type="InterPro" id="IPR000999">
    <property type="entry name" value="RNase_III_dom"/>
</dbReference>
<dbReference type="SMART" id="SM00358">
    <property type="entry name" value="DSRM"/>
    <property type="match status" value="2"/>
</dbReference>
<feature type="region of interest" description="Disordered" evidence="9">
    <location>
        <begin position="33"/>
        <end position="87"/>
    </location>
</feature>
<evidence type="ECO:0000313" key="14">
    <source>
        <dbReference type="Proteomes" id="UP000000559"/>
    </source>
</evidence>
<dbReference type="InterPro" id="IPR036389">
    <property type="entry name" value="RNase_III_sf"/>
</dbReference>
<evidence type="ECO:0000256" key="6">
    <source>
        <dbReference type="ARBA" id="ARBA00022801"/>
    </source>
</evidence>
<dbReference type="GO" id="GO:0030847">
    <property type="term" value="P:termination of RNA polymerase II transcription, exosome-dependent"/>
    <property type="evidence" value="ECO:0007669"/>
    <property type="project" value="UniProtKB-ARBA"/>
</dbReference>
<dbReference type="GO" id="GO:0006364">
    <property type="term" value="P:rRNA processing"/>
    <property type="evidence" value="ECO:0000315"/>
    <property type="project" value="CGD"/>
</dbReference>
<evidence type="ECO:0000256" key="2">
    <source>
        <dbReference type="ARBA" id="ARBA00010183"/>
    </source>
</evidence>
<evidence type="ECO:0000256" key="4">
    <source>
        <dbReference type="ARBA" id="ARBA00022722"/>
    </source>
</evidence>
<dbReference type="GO" id="GO:0034963">
    <property type="term" value="P:box C/D sno(s)RNA processing"/>
    <property type="evidence" value="ECO:0007669"/>
    <property type="project" value="UniProtKB-ARBA"/>
</dbReference>
<comment type="similarity">
    <text evidence="2">Belongs to the ribonuclease III family.</text>
</comment>
<evidence type="ECO:0000256" key="8">
    <source>
        <dbReference type="PROSITE-ProRule" id="PRU00266"/>
    </source>
</evidence>
<dbReference type="GO" id="GO:0003968">
    <property type="term" value="F:RNA-directed RNA polymerase activity"/>
    <property type="evidence" value="ECO:0000314"/>
    <property type="project" value="CGD"/>
</dbReference>
<dbReference type="GO" id="GO:0030422">
    <property type="term" value="P:siRNA processing"/>
    <property type="evidence" value="ECO:0000314"/>
    <property type="project" value="CGD"/>
</dbReference>
<evidence type="ECO:0000256" key="3">
    <source>
        <dbReference type="ARBA" id="ARBA00012177"/>
    </source>
</evidence>
<dbReference type="InterPro" id="IPR014720">
    <property type="entry name" value="dsRBD_dom"/>
</dbReference>
<reference evidence="13 14" key="1">
    <citation type="journal article" date="2004" name="Proc. Natl. Acad. Sci. U.S.A.">
        <title>The diploid genome sequence of Candida albicans.</title>
        <authorList>
            <person name="Jones T."/>
            <person name="Federspiel N.A."/>
            <person name="Chibana H."/>
            <person name="Dungan J."/>
            <person name="Kalman S."/>
            <person name="Magee B.B."/>
            <person name="Newport G."/>
            <person name="Thorstenson Y.R."/>
            <person name="Agabian N."/>
            <person name="Magee P.T."/>
            <person name="Davis R.W."/>
            <person name="Scherer S."/>
        </authorList>
    </citation>
    <scope>NUCLEOTIDE SEQUENCE [LARGE SCALE GENOMIC DNA]</scope>
    <source>
        <strain evidence="14">SC5314 / ATCC MYA-2876</strain>
    </source>
</reference>
<dbReference type="SUPFAM" id="SSF54768">
    <property type="entry name" value="dsRNA-binding domain-like"/>
    <property type="match status" value="2"/>
</dbReference>
<reference evidence="13 14" key="3">
    <citation type="journal article" date="2013" name="Genome Biol.">
        <title>Assembly of a phased diploid Candida albicans genome facilitates allele-specific measurements and provides a simple model for repeat and indel structure.</title>
        <authorList>
            <person name="Muzzey D."/>
            <person name="Schwartz K."/>
            <person name="Weissman J.S."/>
            <person name="Sherlock G."/>
        </authorList>
    </citation>
    <scope>NUCLEOTIDE SEQUENCE [LARGE SCALE GENOMIC DNA]</scope>
    <source>
        <strain evidence="14">SC5314 / ATCC MYA-2876</strain>
    </source>
</reference>
<keyword evidence="7 8" id="KW-0694">RNA-binding</keyword>
<keyword evidence="5" id="KW-0255">Endonuclease</keyword>
<dbReference type="SUPFAM" id="SSF69065">
    <property type="entry name" value="RNase III domain-like"/>
    <property type="match status" value="1"/>
</dbReference>
<dbReference type="Gene3D" id="3.30.160.20">
    <property type="match status" value="2"/>
</dbReference>
<dbReference type="GO" id="GO:0034475">
    <property type="term" value="P:U4 snRNA 3'-end processing"/>
    <property type="evidence" value="ECO:0000318"/>
    <property type="project" value="GO_Central"/>
</dbReference>
<keyword evidence="4" id="KW-0540">Nuclease</keyword>
<dbReference type="InterPro" id="IPR044449">
    <property type="entry name" value="Rnt1/Pac1_DSRM_fungi"/>
</dbReference>
<dbReference type="FunFam" id="1.10.1520.10:FF:000001">
    <property type="entry name" value="Ribonuclease 3"/>
    <property type="match status" value="1"/>
</dbReference>
<feature type="compositionally biased region" description="Polar residues" evidence="9">
    <location>
        <begin position="503"/>
        <end position="514"/>
    </location>
</feature>
<sequence length="611" mass="68787">MSSFSQKNLAAQNIAETANKGFMSYINNWTSTSQQEDNKVISSNLDDPLSVSDIDSDTSMSSNNSSKNHHSSKRSSPAPVPSTVTKKTKITDKYLKELSAYHEPVFDKPPPTTIGILDMNQLEHSTKTMQKCVSSILEKAPNCNQLQYLIESDEIDNGIRLELQDNPLIDTASKLKSLHEIGKLPILDQIINDEVKISDDDLKKLKKIPAKSNSVKVNSPRDVVPEIASTGVHHDMPPLPPINDPKLFERVFIHKSTVNNKQYLEANHLLHSHNERLEFYGDSILNNLATLIIFKEFPDSTEGDLSKIRSKLVSNKTLIKIAFQYGFDKKLRSRISDDVLKTGDKKIFADVFEAYIGALAMERGFDLEDVKEWLAKVYAPLIHELKIEYIEEPIDREAKSKLYGLIGQDDLHPVYNTLQMGDGIHNKFIVQCTINGEELGRGTANNLKEAGLRAAMAGLNNNEVLKKYFVARQQIERPIKLQRLERENAKKREVAERLEQERNNLPSTPSSPIRTSMFPISVNENEPLDIDAKNKLYGILGRKIGDKPAYLTSQINGNLFKVVLCIRGITICETTDPSKKKAMARAAQTLLENESAMREICKDFRTKDSPE</sequence>
<dbReference type="FunCoup" id="A0A1D8PM62">
    <property type="interactions" value="288"/>
</dbReference>
<dbReference type="KEGG" id="cal:CAALFM_C404830WA"/>
<dbReference type="Pfam" id="PF00636">
    <property type="entry name" value="Ribonuclease_3"/>
    <property type="match status" value="1"/>
</dbReference>
<evidence type="ECO:0000259" key="10">
    <source>
        <dbReference type="PROSITE" id="PS50137"/>
    </source>
</evidence>
<dbReference type="EMBL" id="CP017626">
    <property type="protein sequence ID" value="AOW29226.1"/>
    <property type="molecule type" value="Genomic_DNA"/>
</dbReference>
<dbReference type="PROSITE" id="PS50137">
    <property type="entry name" value="DS_RBD"/>
    <property type="match status" value="1"/>
</dbReference>
<dbReference type="SMART" id="SM00535">
    <property type="entry name" value="RIBOc"/>
    <property type="match status" value="1"/>
</dbReference>
<evidence type="ECO:0000256" key="9">
    <source>
        <dbReference type="SAM" id="MobiDB-lite"/>
    </source>
</evidence>
<evidence type="ECO:0000256" key="1">
    <source>
        <dbReference type="ARBA" id="ARBA00000109"/>
    </source>
</evidence>
<dbReference type="PANTHER" id="PTHR11207:SF0">
    <property type="entry name" value="RIBONUCLEASE 3"/>
    <property type="match status" value="1"/>
</dbReference>
<dbReference type="CDD" id="cd19876">
    <property type="entry name" value="DSRM_RNT1p-like"/>
    <property type="match status" value="1"/>
</dbReference>
<name>A0A1D8PM62_CANAL</name>
<keyword evidence="14" id="KW-1185">Reference proteome</keyword>
<dbReference type="SMR" id="A0A1D8PM62"/>
<reference evidence="13 14" key="2">
    <citation type="journal article" date="2007" name="Genome Biol.">
        <title>Assembly of the Candida albicans genome into sixteen supercontigs aligned on the eight chromosomes.</title>
        <authorList>
            <person name="van het Hoog M."/>
            <person name="Rast T.J."/>
            <person name="Martchenko M."/>
            <person name="Grindle S."/>
            <person name="Dignard D."/>
            <person name="Hogues H."/>
            <person name="Cuomo C."/>
            <person name="Berriman M."/>
            <person name="Scherer S."/>
            <person name="Magee B.B."/>
            <person name="Whiteway M."/>
            <person name="Chibana H."/>
            <person name="Nantel A."/>
            <person name="Magee P.T."/>
        </authorList>
    </citation>
    <scope>GENOME REANNOTATION</scope>
    <source>
        <strain evidence="14">SC5314 / ATCC MYA-2876</strain>
    </source>
</reference>
<dbReference type="InParanoid" id="A0A1D8PM62"/>
<dbReference type="GO" id="GO:0003723">
    <property type="term" value="F:RNA binding"/>
    <property type="evidence" value="ECO:0000315"/>
    <property type="project" value="CGD"/>
</dbReference>
<dbReference type="GO" id="GO:0035194">
    <property type="term" value="P:regulatory ncRNA-mediated post-transcriptional gene silencing"/>
    <property type="evidence" value="ECO:0000315"/>
    <property type="project" value="CGD"/>
</dbReference>
<accession>A0A1D8PM62</accession>